<dbReference type="AlphaFoldDB" id="A0A370KH62"/>
<feature type="transmembrane region" description="Helical" evidence="1">
    <location>
        <begin position="56"/>
        <end position="74"/>
    </location>
</feature>
<proteinExistence type="predicted"/>
<dbReference type="OrthoDB" id="8004797at2"/>
<organism evidence="2 3">
    <name type="scientific">Rhizobium grahamii</name>
    <dbReference type="NCBI Taxonomy" id="1120045"/>
    <lineage>
        <taxon>Bacteria</taxon>
        <taxon>Pseudomonadati</taxon>
        <taxon>Pseudomonadota</taxon>
        <taxon>Alphaproteobacteria</taxon>
        <taxon>Hyphomicrobiales</taxon>
        <taxon>Rhizobiaceae</taxon>
        <taxon>Rhizobium/Agrobacterium group</taxon>
        <taxon>Rhizobium</taxon>
    </lineage>
</organism>
<sequence length="75" mass="8115">MWPILIGAAFVIGGVLLLFRPVLDRRASNPHRTPQGDATLEPPRQGLRFLGLAKSWLALAAIVVGALLLAFGHYL</sequence>
<dbReference type="Proteomes" id="UP000254939">
    <property type="component" value="Unassembled WGS sequence"/>
</dbReference>
<accession>A0A370KH62</accession>
<keyword evidence="1" id="KW-1133">Transmembrane helix</keyword>
<protein>
    <submittedName>
        <fullName evidence="2">Uncharacterized protein</fullName>
    </submittedName>
</protein>
<evidence type="ECO:0000313" key="3">
    <source>
        <dbReference type="Proteomes" id="UP000254939"/>
    </source>
</evidence>
<evidence type="ECO:0000256" key="1">
    <source>
        <dbReference type="SAM" id="Phobius"/>
    </source>
</evidence>
<gene>
    <name evidence="2" type="ORF">B5K06_29360</name>
</gene>
<comment type="caution">
    <text evidence="2">The sequence shown here is derived from an EMBL/GenBank/DDBJ whole genome shotgun (WGS) entry which is preliminary data.</text>
</comment>
<evidence type="ECO:0000313" key="2">
    <source>
        <dbReference type="EMBL" id="RDJ04007.1"/>
    </source>
</evidence>
<dbReference type="EMBL" id="NAAC01000041">
    <property type="protein sequence ID" value="RDJ04007.1"/>
    <property type="molecule type" value="Genomic_DNA"/>
</dbReference>
<feature type="transmembrane region" description="Helical" evidence="1">
    <location>
        <begin position="6"/>
        <end position="23"/>
    </location>
</feature>
<dbReference type="RefSeq" id="WP_016555819.1">
    <property type="nucleotide sequence ID" value="NZ_KZ857269.1"/>
</dbReference>
<reference evidence="2 3" key="1">
    <citation type="submission" date="2017-03" db="EMBL/GenBank/DDBJ databases">
        <title>Genome analysis of Rhizobial strains effectives or ineffectives for nitrogen fixation isolated from bean seeds.</title>
        <authorList>
            <person name="Peralta H."/>
            <person name="Aguilar-Vera A."/>
            <person name="Mora Y."/>
            <person name="Vargas-Lagunas C."/>
            <person name="Girard L."/>
            <person name="Mora J."/>
        </authorList>
    </citation>
    <scope>NUCLEOTIDE SEQUENCE [LARGE SCALE GENOMIC DNA]</scope>
    <source>
        <strain evidence="2 3">CCGM3</strain>
    </source>
</reference>
<keyword evidence="1" id="KW-0472">Membrane</keyword>
<keyword evidence="1" id="KW-0812">Transmembrane</keyword>
<name>A0A370KH62_9HYPH</name>